<dbReference type="PANTHER" id="PTHR31313">
    <property type="entry name" value="TY1 ENHANCER ACTIVATOR"/>
    <property type="match status" value="1"/>
</dbReference>
<protein>
    <recommendedName>
        <fullName evidence="9">Zn(2)-C6 fungal-type domain-containing protein</fullName>
    </recommendedName>
</protein>
<evidence type="ECO:0000256" key="2">
    <source>
        <dbReference type="ARBA" id="ARBA00022723"/>
    </source>
</evidence>
<evidence type="ECO:0000259" key="9">
    <source>
        <dbReference type="PROSITE" id="PS50048"/>
    </source>
</evidence>
<dbReference type="EMBL" id="JAPDRN010000002">
    <property type="protein sequence ID" value="KAJ9646965.1"/>
    <property type="molecule type" value="Genomic_DNA"/>
</dbReference>
<evidence type="ECO:0000313" key="10">
    <source>
        <dbReference type="EMBL" id="KAJ9646965.1"/>
    </source>
</evidence>
<dbReference type="SMART" id="SM00906">
    <property type="entry name" value="Fungal_trans"/>
    <property type="match status" value="2"/>
</dbReference>
<evidence type="ECO:0000313" key="11">
    <source>
        <dbReference type="Proteomes" id="UP001172681"/>
    </source>
</evidence>
<name>A0AA39D2G8_9EURO</name>
<dbReference type="InterPro" id="IPR051615">
    <property type="entry name" value="Transcr_Regulatory_Elem"/>
</dbReference>
<dbReference type="GO" id="GO:0000981">
    <property type="term" value="F:DNA-binding transcription factor activity, RNA polymerase II-specific"/>
    <property type="evidence" value="ECO:0007669"/>
    <property type="project" value="InterPro"/>
</dbReference>
<dbReference type="PROSITE" id="PS50048">
    <property type="entry name" value="ZN2_CY6_FUNGAL_2"/>
    <property type="match status" value="1"/>
</dbReference>
<dbReference type="SUPFAM" id="SSF57701">
    <property type="entry name" value="Zn2/Cys6 DNA-binding domain"/>
    <property type="match status" value="1"/>
</dbReference>
<evidence type="ECO:0000256" key="6">
    <source>
        <dbReference type="ARBA" id="ARBA00023163"/>
    </source>
</evidence>
<keyword evidence="4" id="KW-0805">Transcription regulation</keyword>
<feature type="compositionally biased region" description="Low complexity" evidence="8">
    <location>
        <begin position="32"/>
        <end position="46"/>
    </location>
</feature>
<evidence type="ECO:0000256" key="8">
    <source>
        <dbReference type="SAM" id="MobiDB-lite"/>
    </source>
</evidence>
<accession>A0AA39D2G8</accession>
<dbReference type="PROSITE" id="PS00463">
    <property type="entry name" value="ZN2_CY6_FUNGAL_1"/>
    <property type="match status" value="1"/>
</dbReference>
<dbReference type="Pfam" id="PF04082">
    <property type="entry name" value="Fungal_trans"/>
    <property type="match status" value="2"/>
</dbReference>
<dbReference type="GO" id="GO:0008270">
    <property type="term" value="F:zinc ion binding"/>
    <property type="evidence" value="ECO:0007669"/>
    <property type="project" value="InterPro"/>
</dbReference>
<sequence length="1029" mass="114375">MESLQDRLQSLEDLIKTSLIAKASPPQPQMQPSPSTASPMAPSQPALTSPLASDSYSASQMSEYLGRSSSLEQNLQGYRSAHAFTPSGPKPSDEVYAQLTSEISHFFNTPGSVEAERVSGSLDAMDIDLRPRSRTLGVRKCSMPPPQGGLFLLQEYLVDFNTATPLFDAATISGLFLDCYNGRADGQMVSWVTVKIVLAIAHRLRAMSPLGVPQDTENVQIYLEEVIAELPSLILMEPSLLIAQLYLGTAIVLSTSARPQPTSTLVSMALRVLQDIRTNDPDGDHSVMPTDLQCRERVFWIAYSMDTDISLRTKRAPGLSSRLINLQLPIEDQPDGAGRLRAAEGDFTIDIFRLRAELALFQAQLLECVLAPALAEQTGLALQEMAANLRKWRGHYVFRLEPTELRAMLHRSDLVHVIILESIYFTTAYLTQFYNFSGHALRYNVLSADGLSASTALSDDVLPYDDARRFMQFLKLLTDEEILCNWLSIEAVASAAVVTLMHIMHNAGNSDAQADLDIARPALHILYRLIDFRKDGDFSQLRYICADLYMRADSMPAVQSEQNKGKGKHVSTACSGCRRRKIKCDGITPRCSNCVLYDQECIFQYGVDKRKIAPKERLQALTAYCHELEAVLGLHGILLPTPPPLHVQNDRQSQLSPTQAGNADFTSSAVPTGWPSIETQNQRTHNEHAISDTSGVPSLDNNDFYLNGRLDPSATEVVQSSSEPDILVDQLSGRMGSLQVAEDGQLRFYGATSNLHILHNGPMSLSRSRFRSLSEEGNNLLQGAGVGHLVDQDLEDHLLKLYFCWEDPTIHVVEESVFWRERRKYLSGQHFSPFYSEVLSNAMCSVGATMTSRKCPHLPEPLPDFFATRSKLLLDLEMDAPTLSTVQSFVILSAIEAALTRDARGWLDSGMAVRLAVDLGLHLDPEPYVQAGVITREEEMIRKVIWGGVFVHDRMWSLYVGRPVALDDKHITVRWSQPENPMGNIPKYWTPYTDDGEGPDLPVVLDPIDDLCIWNIKLCAHMTAIRETL</sequence>
<evidence type="ECO:0000256" key="1">
    <source>
        <dbReference type="ARBA" id="ARBA00004123"/>
    </source>
</evidence>
<reference evidence="10" key="1">
    <citation type="submission" date="2022-10" db="EMBL/GenBank/DDBJ databases">
        <title>Culturing micro-colonial fungi from biological soil crusts in the Mojave desert and describing Neophaeococcomyces mojavensis, and introducing the new genera and species Taxawa tesnikishii.</title>
        <authorList>
            <person name="Kurbessoian T."/>
            <person name="Stajich J.E."/>
        </authorList>
    </citation>
    <scope>NUCLEOTIDE SEQUENCE</scope>
    <source>
        <strain evidence="10">TK_35</strain>
    </source>
</reference>
<dbReference type="Proteomes" id="UP001172681">
    <property type="component" value="Unassembled WGS sequence"/>
</dbReference>
<dbReference type="GO" id="GO:0005634">
    <property type="term" value="C:nucleus"/>
    <property type="evidence" value="ECO:0007669"/>
    <property type="project" value="UniProtKB-SubCell"/>
</dbReference>
<keyword evidence="2" id="KW-0479">Metal-binding</keyword>
<evidence type="ECO:0000256" key="5">
    <source>
        <dbReference type="ARBA" id="ARBA00023125"/>
    </source>
</evidence>
<dbReference type="GO" id="GO:0003677">
    <property type="term" value="F:DNA binding"/>
    <property type="evidence" value="ECO:0007669"/>
    <property type="project" value="UniProtKB-KW"/>
</dbReference>
<dbReference type="InterPro" id="IPR007219">
    <property type="entry name" value="XnlR_reg_dom"/>
</dbReference>
<dbReference type="Pfam" id="PF00172">
    <property type="entry name" value="Zn_clus"/>
    <property type="match status" value="1"/>
</dbReference>
<evidence type="ECO:0000256" key="7">
    <source>
        <dbReference type="ARBA" id="ARBA00023242"/>
    </source>
</evidence>
<evidence type="ECO:0000256" key="4">
    <source>
        <dbReference type="ARBA" id="ARBA00023015"/>
    </source>
</evidence>
<dbReference type="PANTHER" id="PTHR31313:SF77">
    <property type="entry name" value="ZN(II)2CYS6 TRANSCRIPTION FACTOR (EUROFUNG)"/>
    <property type="match status" value="1"/>
</dbReference>
<comment type="subcellular location">
    <subcellularLocation>
        <location evidence="1">Nucleus</location>
    </subcellularLocation>
</comment>
<feature type="domain" description="Zn(2)-C6 fungal-type" evidence="9">
    <location>
        <begin position="573"/>
        <end position="603"/>
    </location>
</feature>
<dbReference type="AlphaFoldDB" id="A0AA39D2G8"/>
<organism evidence="10 11">
    <name type="scientific">Knufia peltigerae</name>
    <dbReference type="NCBI Taxonomy" id="1002370"/>
    <lineage>
        <taxon>Eukaryota</taxon>
        <taxon>Fungi</taxon>
        <taxon>Dikarya</taxon>
        <taxon>Ascomycota</taxon>
        <taxon>Pezizomycotina</taxon>
        <taxon>Eurotiomycetes</taxon>
        <taxon>Chaetothyriomycetidae</taxon>
        <taxon>Chaetothyriales</taxon>
        <taxon>Trichomeriaceae</taxon>
        <taxon>Knufia</taxon>
    </lineage>
</organism>
<dbReference type="InterPro" id="IPR001138">
    <property type="entry name" value="Zn2Cys6_DnaBD"/>
</dbReference>
<keyword evidence="6" id="KW-0804">Transcription</keyword>
<dbReference type="Gene3D" id="4.10.240.10">
    <property type="entry name" value="Zn(2)-C6 fungal-type DNA-binding domain"/>
    <property type="match status" value="1"/>
</dbReference>
<keyword evidence="5" id="KW-0238">DNA-binding</keyword>
<dbReference type="InterPro" id="IPR036864">
    <property type="entry name" value="Zn2-C6_fun-type_DNA-bd_sf"/>
</dbReference>
<feature type="compositionally biased region" description="Polar residues" evidence="8">
    <location>
        <begin position="50"/>
        <end position="59"/>
    </location>
</feature>
<proteinExistence type="predicted"/>
<dbReference type="GO" id="GO:0006351">
    <property type="term" value="P:DNA-templated transcription"/>
    <property type="evidence" value="ECO:0007669"/>
    <property type="project" value="InterPro"/>
</dbReference>
<dbReference type="CDD" id="cd12148">
    <property type="entry name" value="fungal_TF_MHR"/>
    <property type="match status" value="2"/>
</dbReference>
<keyword evidence="11" id="KW-1185">Reference proteome</keyword>
<comment type="caution">
    <text evidence="10">The sequence shown here is derived from an EMBL/GenBank/DDBJ whole genome shotgun (WGS) entry which is preliminary data.</text>
</comment>
<keyword evidence="3" id="KW-0862">Zinc</keyword>
<gene>
    <name evidence="10" type="ORF">H2204_000657</name>
</gene>
<dbReference type="CDD" id="cd00067">
    <property type="entry name" value="GAL4"/>
    <property type="match status" value="1"/>
</dbReference>
<evidence type="ECO:0000256" key="3">
    <source>
        <dbReference type="ARBA" id="ARBA00022833"/>
    </source>
</evidence>
<feature type="region of interest" description="Disordered" evidence="8">
    <location>
        <begin position="16"/>
        <end position="59"/>
    </location>
</feature>
<keyword evidence="7" id="KW-0539">Nucleus</keyword>
<dbReference type="SMART" id="SM00066">
    <property type="entry name" value="GAL4"/>
    <property type="match status" value="1"/>
</dbReference>